<protein>
    <submittedName>
        <fullName evidence="1">Uncharacterized protein</fullName>
    </submittedName>
</protein>
<evidence type="ECO:0000313" key="1">
    <source>
        <dbReference type="EMBL" id="MSS84226.1"/>
    </source>
</evidence>
<keyword evidence="2" id="KW-1185">Reference proteome</keyword>
<evidence type="ECO:0000313" key="2">
    <source>
        <dbReference type="Proteomes" id="UP000470875"/>
    </source>
</evidence>
<dbReference type="Proteomes" id="UP000470875">
    <property type="component" value="Unassembled WGS sequence"/>
</dbReference>
<sequence length="177" mass="20048">MHKKLTVVAALPIMVAGHLQVDVEGWPAHWLHETLWLYPETFWHAWEDWEQFTTELSQAHGTVARLCGRSAVTVRLCPQCGGKVKAHMTHDGQATKGVCAGCGASFDLTKEDWDAALIERLRSPKISRNVLVTRAQLKTIWPKLDGRKLHVWIGRGRVQKEEGRYCLADINSCLERK</sequence>
<accession>A0A6N7W7K2</accession>
<organism evidence="1 2">
    <name type="scientific">Scrofimicrobium canadense</name>
    <dbReference type="NCBI Taxonomy" id="2652290"/>
    <lineage>
        <taxon>Bacteria</taxon>
        <taxon>Bacillati</taxon>
        <taxon>Actinomycetota</taxon>
        <taxon>Actinomycetes</taxon>
        <taxon>Actinomycetales</taxon>
        <taxon>Actinomycetaceae</taxon>
        <taxon>Scrofimicrobium</taxon>
    </lineage>
</organism>
<reference evidence="1 2" key="1">
    <citation type="submission" date="2019-08" db="EMBL/GenBank/DDBJ databases">
        <title>In-depth cultivation of the pig gut microbiome towards novel bacterial diversity and tailored functional studies.</title>
        <authorList>
            <person name="Wylensek D."/>
            <person name="Hitch T.C.A."/>
            <person name="Clavel T."/>
        </authorList>
    </citation>
    <scope>NUCLEOTIDE SEQUENCE [LARGE SCALE GENOMIC DNA]</scope>
    <source>
        <strain evidence="1 2">WB03_NA08</strain>
    </source>
</reference>
<name>A0A6N7W7K2_9ACTO</name>
<dbReference type="EMBL" id="VULO01000005">
    <property type="protein sequence ID" value="MSS84226.1"/>
    <property type="molecule type" value="Genomic_DNA"/>
</dbReference>
<dbReference type="AlphaFoldDB" id="A0A6N7W7K2"/>
<gene>
    <name evidence="1" type="ORF">FYJ24_05485</name>
</gene>
<dbReference type="RefSeq" id="WP_154544354.1">
    <property type="nucleotide sequence ID" value="NZ_VULO01000005.1"/>
</dbReference>
<proteinExistence type="predicted"/>
<comment type="caution">
    <text evidence="1">The sequence shown here is derived from an EMBL/GenBank/DDBJ whole genome shotgun (WGS) entry which is preliminary data.</text>
</comment>